<evidence type="ECO:0000256" key="8">
    <source>
        <dbReference type="SAM" id="MobiDB-lite"/>
    </source>
</evidence>
<dbReference type="PANTHER" id="PTHR30193:SF37">
    <property type="entry name" value="INNER MEMBRANE ABC TRANSPORTER PERMEASE PROTEIN YCJO"/>
    <property type="match status" value="1"/>
</dbReference>
<evidence type="ECO:0000256" key="4">
    <source>
        <dbReference type="ARBA" id="ARBA00022692"/>
    </source>
</evidence>
<name>A0A2W2CL19_9ACTN</name>
<dbReference type="RefSeq" id="WP_111257141.1">
    <property type="nucleotide sequence ID" value="NZ_POTW01000073.1"/>
</dbReference>
<feature type="transmembrane region" description="Helical" evidence="7">
    <location>
        <begin position="282"/>
        <end position="308"/>
    </location>
</feature>
<feature type="transmembrane region" description="Helical" evidence="7">
    <location>
        <begin position="129"/>
        <end position="150"/>
    </location>
</feature>
<reference evidence="10 11" key="1">
    <citation type="submission" date="2018-01" db="EMBL/GenBank/DDBJ databases">
        <title>Draft genome sequence of Jiangella sp. GTF31.</title>
        <authorList>
            <person name="Sahin N."/>
            <person name="Ay H."/>
            <person name="Saygin H."/>
        </authorList>
    </citation>
    <scope>NUCLEOTIDE SEQUENCE [LARGE SCALE GENOMIC DNA]</scope>
    <source>
        <strain evidence="10 11">GTF31</strain>
    </source>
</reference>
<feature type="domain" description="ABC transmembrane type-1" evidence="9">
    <location>
        <begin position="91"/>
        <end position="304"/>
    </location>
</feature>
<comment type="caution">
    <text evidence="10">The sequence shown here is derived from an EMBL/GenBank/DDBJ whole genome shotgun (WGS) entry which is preliminary data.</text>
</comment>
<evidence type="ECO:0000256" key="5">
    <source>
        <dbReference type="ARBA" id="ARBA00022989"/>
    </source>
</evidence>
<evidence type="ECO:0000313" key="11">
    <source>
        <dbReference type="Proteomes" id="UP000248764"/>
    </source>
</evidence>
<keyword evidence="2 7" id="KW-0813">Transport</keyword>
<keyword evidence="3" id="KW-1003">Cell membrane</keyword>
<dbReference type="Pfam" id="PF00528">
    <property type="entry name" value="BPD_transp_1"/>
    <property type="match status" value="1"/>
</dbReference>
<dbReference type="PROSITE" id="PS50928">
    <property type="entry name" value="ABC_TM1"/>
    <property type="match status" value="1"/>
</dbReference>
<keyword evidence="4 7" id="KW-0812">Transmembrane</keyword>
<feature type="transmembrane region" description="Helical" evidence="7">
    <location>
        <begin position="182"/>
        <end position="203"/>
    </location>
</feature>
<dbReference type="InterPro" id="IPR051393">
    <property type="entry name" value="ABC_transporter_permease"/>
</dbReference>
<keyword evidence="11" id="KW-1185">Reference proteome</keyword>
<evidence type="ECO:0000256" key="2">
    <source>
        <dbReference type="ARBA" id="ARBA00022448"/>
    </source>
</evidence>
<organism evidence="10 11">
    <name type="scientific">Jiangella anatolica</name>
    <dbReference type="NCBI Taxonomy" id="2670374"/>
    <lineage>
        <taxon>Bacteria</taxon>
        <taxon>Bacillati</taxon>
        <taxon>Actinomycetota</taxon>
        <taxon>Actinomycetes</taxon>
        <taxon>Jiangellales</taxon>
        <taxon>Jiangellaceae</taxon>
        <taxon>Jiangella</taxon>
    </lineage>
</organism>
<protein>
    <submittedName>
        <fullName evidence="10">Sugar ABC transporter permease</fullName>
    </submittedName>
</protein>
<gene>
    <name evidence="10" type="ORF">C1I92_23850</name>
</gene>
<feature type="transmembrane region" description="Helical" evidence="7">
    <location>
        <begin position="95"/>
        <end position="117"/>
    </location>
</feature>
<comment type="subcellular location">
    <subcellularLocation>
        <location evidence="1 7">Cell membrane</location>
        <topology evidence="1 7">Multi-pass membrane protein</topology>
    </subcellularLocation>
</comment>
<feature type="transmembrane region" description="Helical" evidence="7">
    <location>
        <begin position="33"/>
        <end position="54"/>
    </location>
</feature>
<comment type="similarity">
    <text evidence="7">Belongs to the binding-protein-dependent transport system permease family.</text>
</comment>
<sequence length="316" mass="34731">MTVPTASLPPGAAVGSERRDSRRRPPSRKDNKLAFLMLAPLVILLGIFVIWPMVYSAYLSFFDWSFYQESRFVGWKNFSNVLTDPQFRSSIVRSLVFALMVVPAILVISFLFASLVKAVGARLGTALKVAIYIPTVISGVITSVIFLLIYQYSGGVLNWFVGLFGMEPQAWIADVRTALPAIAAPAVWLGLGISALIMLAGLLDIPQSYYEAAELEGANWFQRTFYITIPLLKNIILYLLIAGFTAAIQQFELPLIMTNGGPLDSTLLPNLYLFNHFRTDTFVGTSIAGAFLLFIVLGSISAVIFRLLNSDKAVDG</sequence>
<evidence type="ECO:0000256" key="6">
    <source>
        <dbReference type="ARBA" id="ARBA00023136"/>
    </source>
</evidence>
<dbReference type="SUPFAM" id="SSF160964">
    <property type="entry name" value="MalF N-terminal region-like"/>
    <property type="match status" value="1"/>
</dbReference>
<evidence type="ECO:0000256" key="3">
    <source>
        <dbReference type="ARBA" id="ARBA00022475"/>
    </source>
</evidence>
<evidence type="ECO:0000256" key="7">
    <source>
        <dbReference type="RuleBase" id="RU363032"/>
    </source>
</evidence>
<evidence type="ECO:0000313" key="10">
    <source>
        <dbReference type="EMBL" id="PZF80873.1"/>
    </source>
</evidence>
<dbReference type="EMBL" id="POTW01000073">
    <property type="protein sequence ID" value="PZF80873.1"/>
    <property type="molecule type" value="Genomic_DNA"/>
</dbReference>
<dbReference type="GO" id="GO:0005886">
    <property type="term" value="C:plasma membrane"/>
    <property type="evidence" value="ECO:0007669"/>
    <property type="project" value="UniProtKB-SubCell"/>
</dbReference>
<dbReference type="InterPro" id="IPR035906">
    <property type="entry name" value="MetI-like_sf"/>
</dbReference>
<dbReference type="InterPro" id="IPR000515">
    <property type="entry name" value="MetI-like"/>
</dbReference>
<keyword evidence="5 7" id="KW-1133">Transmembrane helix</keyword>
<evidence type="ECO:0000259" key="9">
    <source>
        <dbReference type="PROSITE" id="PS50928"/>
    </source>
</evidence>
<proteinExistence type="inferred from homology"/>
<accession>A0A2W2CL19</accession>
<evidence type="ECO:0000256" key="1">
    <source>
        <dbReference type="ARBA" id="ARBA00004651"/>
    </source>
</evidence>
<dbReference type="GO" id="GO:0055085">
    <property type="term" value="P:transmembrane transport"/>
    <property type="evidence" value="ECO:0007669"/>
    <property type="project" value="InterPro"/>
</dbReference>
<dbReference type="PANTHER" id="PTHR30193">
    <property type="entry name" value="ABC TRANSPORTER PERMEASE PROTEIN"/>
    <property type="match status" value="1"/>
</dbReference>
<dbReference type="SUPFAM" id="SSF161098">
    <property type="entry name" value="MetI-like"/>
    <property type="match status" value="1"/>
</dbReference>
<feature type="region of interest" description="Disordered" evidence="8">
    <location>
        <begin position="1"/>
        <end position="27"/>
    </location>
</feature>
<dbReference type="AlphaFoldDB" id="A0A2W2CL19"/>
<dbReference type="CDD" id="cd06261">
    <property type="entry name" value="TM_PBP2"/>
    <property type="match status" value="1"/>
</dbReference>
<feature type="transmembrane region" description="Helical" evidence="7">
    <location>
        <begin position="224"/>
        <end position="248"/>
    </location>
</feature>
<dbReference type="Gene3D" id="1.10.3720.10">
    <property type="entry name" value="MetI-like"/>
    <property type="match status" value="1"/>
</dbReference>
<keyword evidence="6 7" id="KW-0472">Membrane</keyword>
<dbReference type="Proteomes" id="UP000248764">
    <property type="component" value="Unassembled WGS sequence"/>
</dbReference>